<evidence type="ECO:0000313" key="2">
    <source>
        <dbReference type="Proteomes" id="UP001186944"/>
    </source>
</evidence>
<keyword evidence="2" id="KW-1185">Reference proteome</keyword>
<organism evidence="1 2">
    <name type="scientific">Pinctada imbricata</name>
    <name type="common">Atlantic pearl-oyster</name>
    <name type="synonym">Pinctada martensii</name>
    <dbReference type="NCBI Taxonomy" id="66713"/>
    <lineage>
        <taxon>Eukaryota</taxon>
        <taxon>Metazoa</taxon>
        <taxon>Spiralia</taxon>
        <taxon>Lophotrochozoa</taxon>
        <taxon>Mollusca</taxon>
        <taxon>Bivalvia</taxon>
        <taxon>Autobranchia</taxon>
        <taxon>Pteriomorphia</taxon>
        <taxon>Pterioida</taxon>
        <taxon>Pterioidea</taxon>
        <taxon>Pteriidae</taxon>
        <taxon>Pinctada</taxon>
    </lineage>
</organism>
<accession>A0AA88XS47</accession>
<dbReference type="Proteomes" id="UP001186944">
    <property type="component" value="Unassembled WGS sequence"/>
</dbReference>
<reference evidence="1" key="1">
    <citation type="submission" date="2019-08" db="EMBL/GenBank/DDBJ databases">
        <title>The improved chromosome-level genome for the pearl oyster Pinctada fucata martensii using PacBio sequencing and Hi-C.</title>
        <authorList>
            <person name="Zheng Z."/>
        </authorList>
    </citation>
    <scope>NUCLEOTIDE SEQUENCE</scope>
    <source>
        <strain evidence="1">ZZ-2019</strain>
        <tissue evidence="1">Adductor muscle</tissue>
    </source>
</reference>
<gene>
    <name evidence="1" type="ORF">FSP39_014991</name>
</gene>
<evidence type="ECO:0008006" key="3">
    <source>
        <dbReference type="Google" id="ProtNLM"/>
    </source>
</evidence>
<dbReference type="EMBL" id="VSWD01000010">
    <property type="protein sequence ID" value="KAK3090830.1"/>
    <property type="molecule type" value="Genomic_DNA"/>
</dbReference>
<dbReference type="InterPro" id="IPR029063">
    <property type="entry name" value="SAM-dependent_MTases_sf"/>
</dbReference>
<proteinExistence type="predicted"/>
<dbReference type="SUPFAM" id="SSF53335">
    <property type="entry name" value="S-adenosyl-L-methionine-dependent methyltransferases"/>
    <property type="match status" value="1"/>
</dbReference>
<dbReference type="Gene3D" id="3.40.50.150">
    <property type="entry name" value="Vaccinia Virus protein VP39"/>
    <property type="match status" value="1"/>
</dbReference>
<dbReference type="AlphaFoldDB" id="A0AA88XS47"/>
<evidence type="ECO:0000313" key="1">
    <source>
        <dbReference type="EMBL" id="KAK3090830.1"/>
    </source>
</evidence>
<protein>
    <recommendedName>
        <fullName evidence="3">Methyltransferase type 11 domain-containing protein</fullName>
    </recommendedName>
</protein>
<sequence length="202" mass="23043">MSNFTNYTEVSADYDVDRKASASDVIVALIQTHLKKNLSVLHHLEKSPDGIHYDQAQKTLEQAYRILKPGGILAITTGTPTLCESCWIFNLHEDVLKRYKMRFMSVNQLKKILTESGFKVLNTLNVTGREIFESYTELEGPLRPSFRNNVSYFAEATPDEVEQIISLVTKLKDSNELQNFYDKHDKSDEIGLFAFCISRAVK</sequence>
<comment type="caution">
    <text evidence="1">The sequence shown here is derived from an EMBL/GenBank/DDBJ whole genome shotgun (WGS) entry which is preliminary data.</text>
</comment>
<name>A0AA88XS47_PINIB</name>